<dbReference type="Gene3D" id="3.40.50.300">
    <property type="entry name" value="P-loop containing nucleotide triphosphate hydrolases"/>
    <property type="match status" value="1"/>
</dbReference>
<evidence type="ECO:0000256" key="1">
    <source>
        <dbReference type="ARBA" id="ARBA00022679"/>
    </source>
</evidence>
<evidence type="ECO:0000313" key="7">
    <source>
        <dbReference type="EMBL" id="SHO79926.1"/>
    </source>
</evidence>
<keyword evidence="2" id="KW-0547">Nucleotide-binding</keyword>
<dbReference type="STRING" id="1230383.A0A1M8ABS5"/>
<dbReference type="InterPro" id="IPR027417">
    <property type="entry name" value="P-loop_NTPase"/>
</dbReference>
<dbReference type="InterPro" id="IPR000850">
    <property type="entry name" value="Adenylat/UMP-CMP_kin"/>
</dbReference>
<dbReference type="PRINTS" id="PR00094">
    <property type="entry name" value="ADENYLTKNASE"/>
</dbReference>
<feature type="domain" description="Adenylate kinase active site lid" evidence="6">
    <location>
        <begin position="149"/>
        <end position="184"/>
    </location>
</feature>
<dbReference type="Proteomes" id="UP000186303">
    <property type="component" value="Chromosome 8"/>
</dbReference>
<reference evidence="8" key="1">
    <citation type="journal article" date="2017" name="Nucleic Acids Res.">
        <title>Proteogenomics produces comprehensive and highly accurate protein-coding gene annotation in a complete genome assembly of Malassezia sympodialis.</title>
        <authorList>
            <person name="Zhu Y."/>
            <person name="Engstroem P.G."/>
            <person name="Tellgren-Roth C."/>
            <person name="Baudo C.D."/>
            <person name="Kennell J.C."/>
            <person name="Sun S."/>
            <person name="Billmyre R.B."/>
            <person name="Schroeder M.S."/>
            <person name="Andersson A."/>
            <person name="Holm T."/>
            <person name="Sigurgeirsson B."/>
            <person name="Wu G."/>
            <person name="Sankaranarayanan S.R."/>
            <person name="Siddharthan R."/>
            <person name="Sanyal K."/>
            <person name="Lundeberg J."/>
            <person name="Nystedt B."/>
            <person name="Boekhout T."/>
            <person name="Dawson T.L. Jr."/>
            <person name="Heitman J."/>
            <person name="Scheynius A."/>
            <person name="Lehtioe J."/>
        </authorList>
    </citation>
    <scope>NUCLEOTIDE SEQUENCE [LARGE SCALE GENOMIC DNA]</scope>
    <source>
        <strain evidence="8">ATCC 42132</strain>
    </source>
</reference>
<comment type="similarity">
    <text evidence="4">Belongs to the adenylate kinase family.</text>
</comment>
<dbReference type="InterPro" id="IPR007862">
    <property type="entry name" value="Adenylate_kinase_lid-dom"/>
</dbReference>
<name>A0A1M8ABS5_MALS4</name>
<dbReference type="PANTHER" id="PTHR23359">
    <property type="entry name" value="NUCLEOTIDE KINASE"/>
    <property type="match status" value="1"/>
</dbReference>
<evidence type="ECO:0000259" key="6">
    <source>
        <dbReference type="Pfam" id="PF05191"/>
    </source>
</evidence>
<evidence type="ECO:0000313" key="8">
    <source>
        <dbReference type="Proteomes" id="UP000186303"/>
    </source>
</evidence>
<protein>
    <submittedName>
        <fullName evidence="7">Similar to S.cerevisiae protein ADK2 (Mitochondrial adenylate kinase)</fullName>
    </submittedName>
</protein>
<sequence>MPRFVPPTMSRRAVHAAAPMQQRLRMLMMGCPGSGKGTLSARLERQLGVPVLTAGDMLRWHVRHGTEVGREADRVIRAGTLMPDTTMMRLVGPELAKRRDGDWILDGFPRTDAQAERLHEFLEAEHLPLSLVVHLIVPEEVILQRILERWTHMPSGRVYNLSFNPPKRAGIDDVTGEPLEKRDDDNPATFKRRIDGYHEVTEPMIERFRQLACPSDPSRPLLVPLAGATSDEIWPQLQALIHERFPYMATRTSSCPADAGGAAGPSSAPTTA</sequence>
<keyword evidence="8" id="KW-1185">Reference proteome</keyword>
<accession>A0A1M8ABS5</accession>
<dbReference type="GO" id="GO:0005524">
    <property type="term" value="F:ATP binding"/>
    <property type="evidence" value="ECO:0007669"/>
    <property type="project" value="InterPro"/>
</dbReference>
<dbReference type="EMBL" id="LT671828">
    <property type="protein sequence ID" value="SHO79926.1"/>
    <property type="molecule type" value="Genomic_DNA"/>
</dbReference>
<feature type="region of interest" description="Disordered" evidence="5">
    <location>
        <begin position="169"/>
        <end position="188"/>
    </location>
</feature>
<dbReference type="SUPFAM" id="SSF52540">
    <property type="entry name" value="P-loop containing nucleoside triphosphate hydrolases"/>
    <property type="match status" value="1"/>
</dbReference>
<dbReference type="InterPro" id="IPR006259">
    <property type="entry name" value="Adenyl_kin_sub"/>
</dbReference>
<dbReference type="OMA" id="IKVENTM"/>
<dbReference type="GO" id="GO:0004017">
    <property type="term" value="F:AMP kinase activity"/>
    <property type="evidence" value="ECO:0007669"/>
    <property type="project" value="InterPro"/>
</dbReference>
<evidence type="ECO:0000256" key="2">
    <source>
        <dbReference type="ARBA" id="ARBA00022741"/>
    </source>
</evidence>
<proteinExistence type="inferred from homology"/>
<gene>
    <name evidence="7" type="ORF">MSYG_4281</name>
</gene>
<dbReference type="AlphaFoldDB" id="A0A1M8ABS5"/>
<dbReference type="HAMAP" id="MF_00235">
    <property type="entry name" value="Adenylate_kinase_Adk"/>
    <property type="match status" value="1"/>
</dbReference>
<dbReference type="Pfam" id="PF00406">
    <property type="entry name" value="ADK"/>
    <property type="match status" value="1"/>
</dbReference>
<dbReference type="NCBIfam" id="TIGR01351">
    <property type="entry name" value="adk"/>
    <property type="match status" value="1"/>
</dbReference>
<dbReference type="PROSITE" id="PS00113">
    <property type="entry name" value="ADENYLATE_KINASE"/>
    <property type="match status" value="1"/>
</dbReference>
<evidence type="ECO:0000256" key="3">
    <source>
        <dbReference type="ARBA" id="ARBA00022777"/>
    </source>
</evidence>
<evidence type="ECO:0000256" key="4">
    <source>
        <dbReference type="RuleBase" id="RU003330"/>
    </source>
</evidence>
<evidence type="ECO:0000256" key="5">
    <source>
        <dbReference type="SAM" id="MobiDB-lite"/>
    </source>
</evidence>
<dbReference type="Pfam" id="PF05191">
    <property type="entry name" value="ADK_lid"/>
    <property type="match status" value="1"/>
</dbReference>
<dbReference type="OrthoDB" id="439792at2759"/>
<organism evidence="7 8">
    <name type="scientific">Malassezia sympodialis (strain ATCC 42132)</name>
    <name type="common">Atopic eczema-associated yeast</name>
    <dbReference type="NCBI Taxonomy" id="1230383"/>
    <lineage>
        <taxon>Eukaryota</taxon>
        <taxon>Fungi</taxon>
        <taxon>Dikarya</taxon>
        <taxon>Basidiomycota</taxon>
        <taxon>Ustilaginomycotina</taxon>
        <taxon>Malasseziomycetes</taxon>
        <taxon>Malasseziales</taxon>
        <taxon>Malasseziaceae</taxon>
        <taxon>Malassezia</taxon>
    </lineage>
</organism>
<keyword evidence="1 4" id="KW-0808">Transferase</keyword>
<keyword evidence="3 4" id="KW-0418">Kinase</keyword>
<dbReference type="CDD" id="cd01428">
    <property type="entry name" value="ADK"/>
    <property type="match status" value="1"/>
</dbReference>
<dbReference type="InterPro" id="IPR033690">
    <property type="entry name" value="Adenylat_kinase_CS"/>
</dbReference>
<dbReference type="VEuPathDB" id="FungiDB:MSYG_4281"/>